<evidence type="ECO:0000259" key="8">
    <source>
        <dbReference type="Pfam" id="PF04116"/>
    </source>
</evidence>
<dbReference type="GO" id="GO:0005506">
    <property type="term" value="F:iron ion binding"/>
    <property type="evidence" value="ECO:0007669"/>
    <property type="project" value="InterPro"/>
</dbReference>
<evidence type="ECO:0000256" key="7">
    <source>
        <dbReference type="SAM" id="Phobius"/>
    </source>
</evidence>
<comment type="subcellular location">
    <subcellularLocation>
        <location evidence="1">Endomembrane system</location>
        <topology evidence="1">Multi-pass membrane protein</topology>
    </subcellularLocation>
</comment>
<protein>
    <submittedName>
        <fullName evidence="9">Sterol desaturase/sphingolipid hydroxylase (Fatty acid hydroxylase superfamily)</fullName>
    </submittedName>
</protein>
<keyword evidence="5" id="KW-0443">Lipid metabolism</keyword>
<keyword evidence="3 7" id="KW-1133">Transmembrane helix</keyword>
<keyword evidence="10" id="KW-1185">Reference proteome</keyword>
<dbReference type="InterPro" id="IPR051689">
    <property type="entry name" value="Sterol_desaturase/TMEM195"/>
</dbReference>
<evidence type="ECO:0000256" key="5">
    <source>
        <dbReference type="ARBA" id="ARBA00023098"/>
    </source>
</evidence>
<dbReference type="PANTHER" id="PTHR21624:SF1">
    <property type="entry name" value="ALKYLGLYCEROL MONOOXYGENASE"/>
    <property type="match status" value="1"/>
</dbReference>
<evidence type="ECO:0000256" key="1">
    <source>
        <dbReference type="ARBA" id="ARBA00004127"/>
    </source>
</evidence>
<feature type="transmembrane region" description="Helical" evidence="7">
    <location>
        <begin position="390"/>
        <end position="411"/>
    </location>
</feature>
<gene>
    <name evidence="9" type="ORF">BD809_101240</name>
</gene>
<dbReference type="GO" id="GO:0006643">
    <property type="term" value="P:membrane lipid metabolic process"/>
    <property type="evidence" value="ECO:0007669"/>
    <property type="project" value="TreeGrafter"/>
</dbReference>
<accession>A0A5S5CF06</accession>
<comment type="caution">
    <text evidence="9">The sequence shown here is derived from an EMBL/GenBank/DDBJ whole genome shotgun (WGS) entry which is preliminary data.</text>
</comment>
<evidence type="ECO:0000313" key="10">
    <source>
        <dbReference type="Proteomes" id="UP000324376"/>
    </source>
</evidence>
<proteinExistence type="predicted"/>
<dbReference type="GO" id="GO:0012505">
    <property type="term" value="C:endomembrane system"/>
    <property type="evidence" value="ECO:0007669"/>
    <property type="project" value="UniProtKB-SubCell"/>
</dbReference>
<dbReference type="RefSeq" id="WP_148781116.1">
    <property type="nucleotide sequence ID" value="NZ_VNHU01000001.1"/>
</dbReference>
<dbReference type="AlphaFoldDB" id="A0A5S5CF06"/>
<keyword evidence="6 7" id="KW-0472">Membrane</keyword>
<evidence type="ECO:0000313" key="9">
    <source>
        <dbReference type="EMBL" id="TYP77092.1"/>
    </source>
</evidence>
<dbReference type="Proteomes" id="UP000324376">
    <property type="component" value="Unassembled WGS sequence"/>
</dbReference>
<feature type="transmembrane region" description="Helical" evidence="7">
    <location>
        <begin position="119"/>
        <end position="140"/>
    </location>
</feature>
<feature type="domain" description="Fatty acid hydroxylase" evidence="8">
    <location>
        <begin position="84"/>
        <end position="217"/>
    </location>
</feature>
<feature type="transmembrane region" description="Helical" evidence="7">
    <location>
        <begin position="364"/>
        <end position="384"/>
    </location>
</feature>
<keyword evidence="2 7" id="KW-0812">Transmembrane</keyword>
<sequence length="428" mass="50052">METYATALSYAIPGFIVLILIEYAVSRLKRIQVNQPLDTISSISSGITNTLKTLMGLAVVIISYDWMVNHIALLEIKSTIAVYALTFIGLDFAGYWSHRFNHTINVFWNRHIIHHSSEEFNLACALRQNISAIFSIYFFLYIPLALLGVPAEVVAFVAPVHFFAQFWYHTRLIKKMGILEYILVTPSHHRVHHAINDEYLDKNYSEIFILWDKLFGTFQEELPEKPPVYGVKKPVNTWNPILINYIHFWQILKDAWRTKRVWDKVRIWFMPTGWRPQDMIKKHPLLYTTDPYTRKKYSTESSLFLKLWSWFQLLMTVLLMYYLLISVANLTLLEIVNYAIFLMVSIFAYTSLMDRHIVAVYSEFIKASIGSLLIIQRGGSWFGIDTYLPYTTYIIALYIGLSLFLTCYFHFIERKQNVPSLERVSKSA</sequence>
<dbReference type="GO" id="GO:0016020">
    <property type="term" value="C:membrane"/>
    <property type="evidence" value="ECO:0007669"/>
    <property type="project" value="GOC"/>
</dbReference>
<dbReference type="Pfam" id="PF04116">
    <property type="entry name" value="FA_hydroxylase"/>
    <property type="match status" value="1"/>
</dbReference>
<dbReference type="PANTHER" id="PTHR21624">
    <property type="entry name" value="STEROL DESATURASE-RELATED PROTEIN"/>
    <property type="match status" value="1"/>
</dbReference>
<evidence type="ECO:0000256" key="6">
    <source>
        <dbReference type="ARBA" id="ARBA00023136"/>
    </source>
</evidence>
<dbReference type="GO" id="GO:0050479">
    <property type="term" value="F:glyceryl-ether monooxygenase activity"/>
    <property type="evidence" value="ECO:0007669"/>
    <property type="project" value="TreeGrafter"/>
</dbReference>
<evidence type="ECO:0000256" key="2">
    <source>
        <dbReference type="ARBA" id="ARBA00022692"/>
    </source>
</evidence>
<feature type="transmembrane region" description="Helical" evidence="7">
    <location>
        <begin position="303"/>
        <end position="323"/>
    </location>
</feature>
<feature type="transmembrane region" description="Helical" evidence="7">
    <location>
        <begin position="80"/>
        <end position="98"/>
    </location>
</feature>
<dbReference type="OrthoDB" id="9770329at2"/>
<organism evidence="9 10">
    <name type="scientific">Aquimarina intermedia</name>
    <dbReference type="NCBI Taxonomy" id="350814"/>
    <lineage>
        <taxon>Bacteria</taxon>
        <taxon>Pseudomonadati</taxon>
        <taxon>Bacteroidota</taxon>
        <taxon>Flavobacteriia</taxon>
        <taxon>Flavobacteriales</taxon>
        <taxon>Flavobacteriaceae</taxon>
        <taxon>Aquimarina</taxon>
    </lineage>
</organism>
<evidence type="ECO:0000256" key="3">
    <source>
        <dbReference type="ARBA" id="ARBA00022989"/>
    </source>
</evidence>
<keyword evidence="4" id="KW-0560">Oxidoreductase</keyword>
<feature type="transmembrane region" description="Helical" evidence="7">
    <location>
        <begin position="6"/>
        <end position="25"/>
    </location>
</feature>
<feature type="transmembrane region" description="Helical" evidence="7">
    <location>
        <begin position="335"/>
        <end position="352"/>
    </location>
</feature>
<feature type="transmembrane region" description="Helical" evidence="7">
    <location>
        <begin position="46"/>
        <end position="68"/>
    </location>
</feature>
<dbReference type="InterPro" id="IPR006694">
    <property type="entry name" value="Fatty_acid_hydroxylase"/>
</dbReference>
<reference evidence="9 10" key="1">
    <citation type="submission" date="2019-07" db="EMBL/GenBank/DDBJ databases">
        <title>Genomic Encyclopedia of Archaeal and Bacterial Type Strains, Phase II (KMG-II): from individual species to whole genera.</title>
        <authorList>
            <person name="Goeker M."/>
        </authorList>
    </citation>
    <scope>NUCLEOTIDE SEQUENCE [LARGE SCALE GENOMIC DNA]</scope>
    <source>
        <strain evidence="9 10">DSM 17527</strain>
    </source>
</reference>
<dbReference type="EMBL" id="VNHU01000001">
    <property type="protein sequence ID" value="TYP77092.1"/>
    <property type="molecule type" value="Genomic_DNA"/>
</dbReference>
<dbReference type="GO" id="GO:0008610">
    <property type="term" value="P:lipid biosynthetic process"/>
    <property type="evidence" value="ECO:0007669"/>
    <property type="project" value="InterPro"/>
</dbReference>
<name>A0A5S5CF06_9FLAO</name>
<feature type="transmembrane region" description="Helical" evidence="7">
    <location>
        <begin position="146"/>
        <end position="168"/>
    </location>
</feature>
<evidence type="ECO:0000256" key="4">
    <source>
        <dbReference type="ARBA" id="ARBA00023002"/>
    </source>
</evidence>